<proteinExistence type="predicted"/>
<dbReference type="EMBL" id="CAJQZP010000295">
    <property type="protein sequence ID" value="CAG4955124.1"/>
    <property type="molecule type" value="Genomic_DNA"/>
</dbReference>
<dbReference type="OrthoDB" id="10072016at2759"/>
<comment type="caution">
    <text evidence="1">The sequence shown here is derived from an EMBL/GenBank/DDBJ whole genome shotgun (WGS) entry which is preliminary data.</text>
</comment>
<evidence type="ECO:0000313" key="2">
    <source>
        <dbReference type="Proteomes" id="UP000691718"/>
    </source>
</evidence>
<name>A0A8S3WFG8_PARAO</name>
<gene>
    <name evidence="1" type="ORF">PAPOLLO_LOCUS5237</name>
</gene>
<protein>
    <submittedName>
        <fullName evidence="1">(apollo) hypothetical protein</fullName>
    </submittedName>
</protein>
<accession>A0A8S3WFG8</accession>
<organism evidence="1 2">
    <name type="scientific">Parnassius apollo</name>
    <name type="common">Apollo butterfly</name>
    <name type="synonym">Papilio apollo</name>
    <dbReference type="NCBI Taxonomy" id="110799"/>
    <lineage>
        <taxon>Eukaryota</taxon>
        <taxon>Metazoa</taxon>
        <taxon>Ecdysozoa</taxon>
        <taxon>Arthropoda</taxon>
        <taxon>Hexapoda</taxon>
        <taxon>Insecta</taxon>
        <taxon>Pterygota</taxon>
        <taxon>Neoptera</taxon>
        <taxon>Endopterygota</taxon>
        <taxon>Lepidoptera</taxon>
        <taxon>Glossata</taxon>
        <taxon>Ditrysia</taxon>
        <taxon>Papilionoidea</taxon>
        <taxon>Papilionidae</taxon>
        <taxon>Parnassiinae</taxon>
        <taxon>Parnassini</taxon>
        <taxon>Parnassius</taxon>
        <taxon>Parnassius</taxon>
    </lineage>
</organism>
<dbReference type="Proteomes" id="UP000691718">
    <property type="component" value="Unassembled WGS sequence"/>
</dbReference>
<dbReference type="AlphaFoldDB" id="A0A8S3WFG8"/>
<sequence length="176" mass="20583">MRLMKAKIFKKKLCSKSLSKQKPNKNVKKKAKKQKKCFDYDEESESELDISFAEFSGSAELSHEDFDTYRENFLAEIKSDDNFLEDLLPATTEEKENDKSYVNNDVDTTNIEQFEPNLNKKNLEVSDWIPVRFTTKKSVKYFVGTIISINDNNIPNVKFLRQIKNSKFVSFHYPDV</sequence>
<keyword evidence="2" id="KW-1185">Reference proteome</keyword>
<evidence type="ECO:0000313" key="1">
    <source>
        <dbReference type="EMBL" id="CAG4955124.1"/>
    </source>
</evidence>
<reference evidence="1" key="1">
    <citation type="submission" date="2021-04" db="EMBL/GenBank/DDBJ databases">
        <authorList>
            <person name="Tunstrom K."/>
        </authorList>
    </citation>
    <scope>NUCLEOTIDE SEQUENCE</scope>
</reference>